<keyword evidence="3" id="KW-1185">Reference proteome</keyword>
<dbReference type="AlphaFoldDB" id="A0A8H5YNR0"/>
<protein>
    <submittedName>
        <fullName evidence="2">Uncharacterized protein</fullName>
    </submittedName>
</protein>
<accession>A0A8H5YNR0</accession>
<keyword evidence="1" id="KW-0732">Signal</keyword>
<evidence type="ECO:0000313" key="3">
    <source>
        <dbReference type="Proteomes" id="UP000544331"/>
    </source>
</evidence>
<organism evidence="2 3">
    <name type="scientific">Fusarium mundagurra</name>
    <dbReference type="NCBI Taxonomy" id="1567541"/>
    <lineage>
        <taxon>Eukaryota</taxon>
        <taxon>Fungi</taxon>
        <taxon>Dikarya</taxon>
        <taxon>Ascomycota</taxon>
        <taxon>Pezizomycotina</taxon>
        <taxon>Sordariomycetes</taxon>
        <taxon>Hypocreomycetidae</taxon>
        <taxon>Hypocreales</taxon>
        <taxon>Nectriaceae</taxon>
        <taxon>Fusarium</taxon>
        <taxon>Fusarium fujikuroi species complex</taxon>
    </lineage>
</organism>
<gene>
    <name evidence="2" type="ORF">FMUND_6628</name>
</gene>
<feature type="chain" id="PRO_5034765830" evidence="1">
    <location>
        <begin position="17"/>
        <end position="215"/>
    </location>
</feature>
<dbReference type="EMBL" id="JAAOAN010000216">
    <property type="protein sequence ID" value="KAF5715983.1"/>
    <property type="molecule type" value="Genomic_DNA"/>
</dbReference>
<dbReference type="Proteomes" id="UP000544331">
    <property type="component" value="Unassembled WGS sequence"/>
</dbReference>
<evidence type="ECO:0000313" key="2">
    <source>
        <dbReference type="EMBL" id="KAF5715983.1"/>
    </source>
</evidence>
<evidence type="ECO:0000256" key="1">
    <source>
        <dbReference type="SAM" id="SignalP"/>
    </source>
</evidence>
<name>A0A8H5YNR0_9HYPO</name>
<proteinExistence type="predicted"/>
<dbReference type="OrthoDB" id="5081274at2759"/>
<comment type="caution">
    <text evidence="2">The sequence shown here is derived from an EMBL/GenBank/DDBJ whole genome shotgun (WGS) entry which is preliminary data.</text>
</comment>
<reference evidence="2 3" key="1">
    <citation type="submission" date="2020-05" db="EMBL/GenBank/DDBJ databases">
        <title>Identification and distribution of gene clusters putatively required for synthesis of sphingolipid metabolism inhibitors in phylogenetically diverse species of the filamentous fungus Fusarium.</title>
        <authorList>
            <person name="Kim H.-S."/>
            <person name="Busman M."/>
            <person name="Brown D.W."/>
            <person name="Divon H."/>
            <person name="Uhlig S."/>
            <person name="Proctor R.H."/>
        </authorList>
    </citation>
    <scope>NUCLEOTIDE SEQUENCE [LARGE SCALE GENOMIC DNA]</scope>
    <source>
        <strain evidence="2 3">NRRL 66235</strain>
    </source>
</reference>
<feature type="signal peptide" evidence="1">
    <location>
        <begin position="1"/>
        <end position="16"/>
    </location>
</feature>
<sequence>MKASFILALPAIAAAAATPQVKERQVPTLLDTACLLQVADISTCFPNLDINSVVEIDEIFVCPFKIIIRILTQCPAIPAIPKRLNVTNSNMADIIVFLTPKNLQKFVQDAESGIVYKNLAIMGVHDEDDERQLSEPPVTREELISLLTKAFTALTKDSGNPLGIIALRIHAKERPKHQTQIKSELEERSTMKSTWQCTNDTFFVVFAAMHHGGLV</sequence>